<keyword evidence="3 7" id="KW-0032">Aminotransferase</keyword>
<dbReference type="PANTHER" id="PTHR46383">
    <property type="entry name" value="ASPARTATE AMINOTRANSFERASE"/>
    <property type="match status" value="1"/>
</dbReference>
<organism evidence="7 8">
    <name type="scientific">Zhenpiania hominis</name>
    <dbReference type="NCBI Taxonomy" id="2763644"/>
    <lineage>
        <taxon>Bacteria</taxon>
        <taxon>Bacillati</taxon>
        <taxon>Bacillota</taxon>
        <taxon>Clostridia</taxon>
        <taxon>Peptostreptococcales</taxon>
        <taxon>Anaerovoracaceae</taxon>
        <taxon>Zhenpiania</taxon>
    </lineage>
</organism>
<dbReference type="InterPro" id="IPR004839">
    <property type="entry name" value="Aminotransferase_I/II_large"/>
</dbReference>
<accession>A0A923NPC0</accession>
<evidence type="ECO:0000256" key="2">
    <source>
        <dbReference type="ARBA" id="ARBA00007441"/>
    </source>
</evidence>
<keyword evidence="5" id="KW-0663">Pyridoxal phosphate</keyword>
<dbReference type="SUPFAM" id="SSF53383">
    <property type="entry name" value="PLP-dependent transferases"/>
    <property type="match status" value="1"/>
</dbReference>
<name>A0A923NPC0_9FIRM</name>
<dbReference type="PANTHER" id="PTHR46383:SF2">
    <property type="entry name" value="AMINOTRANSFERASE"/>
    <property type="match status" value="1"/>
</dbReference>
<dbReference type="InterPro" id="IPR015424">
    <property type="entry name" value="PyrdxlP-dep_Trfase"/>
</dbReference>
<dbReference type="InterPro" id="IPR050596">
    <property type="entry name" value="AspAT/PAT-like"/>
</dbReference>
<gene>
    <name evidence="7" type="ORF">H9L42_07445</name>
</gene>
<comment type="cofactor">
    <cofactor evidence="1">
        <name>pyridoxal 5'-phosphate</name>
        <dbReference type="ChEBI" id="CHEBI:597326"/>
    </cofactor>
</comment>
<dbReference type="Proteomes" id="UP000602647">
    <property type="component" value="Unassembled WGS sequence"/>
</dbReference>
<evidence type="ECO:0000256" key="3">
    <source>
        <dbReference type="ARBA" id="ARBA00022576"/>
    </source>
</evidence>
<protein>
    <submittedName>
        <fullName evidence="7">Pyridoxal phosphate-dependent aminotransferase</fullName>
    </submittedName>
</protein>
<evidence type="ECO:0000256" key="5">
    <source>
        <dbReference type="ARBA" id="ARBA00022898"/>
    </source>
</evidence>
<dbReference type="Gene3D" id="3.40.640.10">
    <property type="entry name" value="Type I PLP-dependent aspartate aminotransferase-like (Major domain)"/>
    <property type="match status" value="1"/>
</dbReference>
<keyword evidence="8" id="KW-1185">Reference proteome</keyword>
<dbReference type="CDD" id="cd00609">
    <property type="entry name" value="AAT_like"/>
    <property type="match status" value="1"/>
</dbReference>
<reference evidence="7" key="1">
    <citation type="submission" date="2020-08" db="EMBL/GenBank/DDBJ databases">
        <title>Genome public.</title>
        <authorList>
            <person name="Liu C."/>
            <person name="Sun Q."/>
        </authorList>
    </citation>
    <scope>NUCLEOTIDE SEQUENCE</scope>
    <source>
        <strain evidence="7">BX12</strain>
    </source>
</reference>
<evidence type="ECO:0000256" key="1">
    <source>
        <dbReference type="ARBA" id="ARBA00001933"/>
    </source>
</evidence>
<dbReference type="NCBIfam" id="NF004975">
    <property type="entry name" value="PRK06348.1"/>
    <property type="match status" value="1"/>
</dbReference>
<evidence type="ECO:0000313" key="8">
    <source>
        <dbReference type="Proteomes" id="UP000602647"/>
    </source>
</evidence>
<keyword evidence="4" id="KW-0808">Transferase</keyword>
<dbReference type="GO" id="GO:0008483">
    <property type="term" value="F:transaminase activity"/>
    <property type="evidence" value="ECO:0007669"/>
    <property type="project" value="UniProtKB-KW"/>
</dbReference>
<evidence type="ECO:0000256" key="4">
    <source>
        <dbReference type="ARBA" id="ARBA00022679"/>
    </source>
</evidence>
<dbReference type="FunFam" id="3.40.640.10:FF:000033">
    <property type="entry name" value="Aspartate aminotransferase"/>
    <property type="match status" value="1"/>
</dbReference>
<feature type="domain" description="Aminotransferase class I/classII large" evidence="6">
    <location>
        <begin position="30"/>
        <end position="378"/>
    </location>
</feature>
<sequence>MKHKFVAKRYWKEEVPPMSIVDKLAQRYDDVIDLSLGDPDLVTDPIIIDKAFEDARKGHTKYTDFRGDAELRQEICNYYKEEYDYEVDDEEIFVTASGTHAMCLAFCGILDPGDEVIIHAPYYTYYTTQIKFAGGVPVILDCYEEEGFQLNVQRMETLITERTKAIVVNTPNNPTGVCMTRETLMAVAELAKKYDLLVVADDIYTAYSFGEPFIPMTSLPGMKERTITLNSYSKDYTMTGWRVGQIIAPPPVIRAINSVNDAVMFTAPSISQRAAIHAIRNRKTVQPPMIEEYKKRVFYAADRINAMKNLSVMPPQGTFYLLINIKKLGMDCMRASDLILNEAHVLTVPGISFGACGEGYVRIACTKEIEVLKEAFDRMEKVKALVE</sequence>
<proteinExistence type="inferred from homology"/>
<dbReference type="Gene3D" id="3.90.1150.10">
    <property type="entry name" value="Aspartate Aminotransferase, domain 1"/>
    <property type="match status" value="1"/>
</dbReference>
<dbReference type="GO" id="GO:0006520">
    <property type="term" value="P:amino acid metabolic process"/>
    <property type="evidence" value="ECO:0007669"/>
    <property type="project" value="InterPro"/>
</dbReference>
<dbReference type="Pfam" id="PF00155">
    <property type="entry name" value="Aminotran_1_2"/>
    <property type="match status" value="1"/>
</dbReference>
<dbReference type="GO" id="GO:0030170">
    <property type="term" value="F:pyridoxal phosphate binding"/>
    <property type="evidence" value="ECO:0007669"/>
    <property type="project" value="InterPro"/>
</dbReference>
<dbReference type="InterPro" id="IPR015422">
    <property type="entry name" value="PyrdxlP-dep_Trfase_small"/>
</dbReference>
<dbReference type="AlphaFoldDB" id="A0A923NPC0"/>
<evidence type="ECO:0000259" key="6">
    <source>
        <dbReference type="Pfam" id="PF00155"/>
    </source>
</evidence>
<dbReference type="EMBL" id="JACRYT010000006">
    <property type="protein sequence ID" value="MBC6679658.1"/>
    <property type="molecule type" value="Genomic_DNA"/>
</dbReference>
<dbReference type="InterPro" id="IPR015421">
    <property type="entry name" value="PyrdxlP-dep_Trfase_major"/>
</dbReference>
<dbReference type="RefSeq" id="WP_187302767.1">
    <property type="nucleotide sequence ID" value="NZ_JACRYT010000006.1"/>
</dbReference>
<comment type="similarity">
    <text evidence="2">Belongs to the class-I pyridoxal-phosphate-dependent aminotransferase family.</text>
</comment>
<evidence type="ECO:0000313" key="7">
    <source>
        <dbReference type="EMBL" id="MBC6679658.1"/>
    </source>
</evidence>
<comment type="caution">
    <text evidence="7">The sequence shown here is derived from an EMBL/GenBank/DDBJ whole genome shotgun (WGS) entry which is preliminary data.</text>
</comment>